<dbReference type="Proteomes" id="UP000552097">
    <property type="component" value="Unassembled WGS sequence"/>
</dbReference>
<sequence>MPRLDGLPPTFTTATALRLGLHRRDLYRLRDDGELNAQGSPASLCSAIPSTPCSRRS</sequence>
<comment type="caution">
    <text evidence="2">The sequence shown here is derived from an EMBL/GenBank/DDBJ whole genome shotgun (WGS) entry which is preliminary data.</text>
</comment>
<dbReference type="EMBL" id="JACHMO010000001">
    <property type="protein sequence ID" value="MBB5807759.1"/>
    <property type="molecule type" value="Genomic_DNA"/>
</dbReference>
<feature type="region of interest" description="Disordered" evidence="1">
    <location>
        <begin position="38"/>
        <end position="57"/>
    </location>
</feature>
<organism evidence="2 3">
    <name type="scientific">Saccharothrix ecbatanensis</name>
    <dbReference type="NCBI Taxonomy" id="1105145"/>
    <lineage>
        <taxon>Bacteria</taxon>
        <taxon>Bacillati</taxon>
        <taxon>Actinomycetota</taxon>
        <taxon>Actinomycetes</taxon>
        <taxon>Pseudonocardiales</taxon>
        <taxon>Pseudonocardiaceae</taxon>
        <taxon>Saccharothrix</taxon>
    </lineage>
</organism>
<name>A0A7W9HTN2_9PSEU</name>
<evidence type="ECO:0000256" key="1">
    <source>
        <dbReference type="SAM" id="MobiDB-lite"/>
    </source>
</evidence>
<protein>
    <submittedName>
        <fullName evidence="2">tRNA A37 threonylcarbamoyladenosine biosynthesis protein TsaE</fullName>
    </submittedName>
</protein>
<reference evidence="2 3" key="1">
    <citation type="submission" date="2020-08" db="EMBL/GenBank/DDBJ databases">
        <title>Sequencing the genomes of 1000 actinobacteria strains.</title>
        <authorList>
            <person name="Klenk H.-P."/>
        </authorList>
    </citation>
    <scope>NUCLEOTIDE SEQUENCE [LARGE SCALE GENOMIC DNA]</scope>
    <source>
        <strain evidence="2 3">DSM 45486</strain>
    </source>
</reference>
<dbReference type="AlphaFoldDB" id="A0A7W9HTN2"/>
<proteinExistence type="predicted"/>
<dbReference type="RefSeq" id="WP_184927760.1">
    <property type="nucleotide sequence ID" value="NZ_JACHMO010000001.1"/>
</dbReference>
<gene>
    <name evidence="2" type="ORF">F4560_007527</name>
</gene>
<accession>A0A7W9HTN2</accession>
<evidence type="ECO:0000313" key="2">
    <source>
        <dbReference type="EMBL" id="MBB5807759.1"/>
    </source>
</evidence>
<evidence type="ECO:0000313" key="3">
    <source>
        <dbReference type="Proteomes" id="UP000552097"/>
    </source>
</evidence>
<keyword evidence="3" id="KW-1185">Reference proteome</keyword>